<evidence type="ECO:0008006" key="4">
    <source>
        <dbReference type="Google" id="ProtNLM"/>
    </source>
</evidence>
<organism evidence="2 3">
    <name type="scientific">Lutibacter aestuarii</name>
    <dbReference type="NCBI Taxonomy" id="861111"/>
    <lineage>
        <taxon>Bacteria</taxon>
        <taxon>Pseudomonadati</taxon>
        <taxon>Bacteroidota</taxon>
        <taxon>Flavobacteriia</taxon>
        <taxon>Flavobacteriales</taxon>
        <taxon>Flavobacteriaceae</taxon>
        <taxon>Lutibacter</taxon>
    </lineage>
</organism>
<keyword evidence="3" id="KW-1185">Reference proteome</keyword>
<comment type="caution">
    <text evidence="2">The sequence shown here is derived from an EMBL/GenBank/DDBJ whole genome shotgun (WGS) entry which is preliminary data.</text>
</comment>
<dbReference type="EMBL" id="JBHTIC010000002">
    <property type="protein sequence ID" value="MFD0760726.1"/>
    <property type="molecule type" value="Genomic_DNA"/>
</dbReference>
<reference evidence="3" key="1">
    <citation type="journal article" date="2019" name="Int. J. Syst. Evol. Microbiol.">
        <title>The Global Catalogue of Microorganisms (GCM) 10K type strain sequencing project: providing services to taxonomists for standard genome sequencing and annotation.</title>
        <authorList>
            <consortium name="The Broad Institute Genomics Platform"/>
            <consortium name="The Broad Institute Genome Sequencing Center for Infectious Disease"/>
            <person name="Wu L."/>
            <person name="Ma J."/>
        </authorList>
    </citation>
    <scope>NUCLEOTIDE SEQUENCE [LARGE SCALE GENOMIC DNA]</scope>
    <source>
        <strain evidence="3">CCUG 60022</strain>
    </source>
</reference>
<sequence>MKKILLAIFLLLVSFIDLKAQNLEYKIITSVESIVPMGLGRSRIISSEEEQNYQDLTSERTTENNKQNKAKRSKAKIDNFEETKLLNFFSVSGINFKNIASNDAIISSKINTMVNNGWELAFVVSGVESDGGKGDGQGIYITRYIFKRIKE</sequence>
<accession>A0ABW2Z1I7</accession>
<dbReference type="Proteomes" id="UP001597032">
    <property type="component" value="Unassembled WGS sequence"/>
</dbReference>
<gene>
    <name evidence="2" type="ORF">ACFQZW_01385</name>
</gene>
<feature type="region of interest" description="Disordered" evidence="1">
    <location>
        <begin position="50"/>
        <end position="70"/>
    </location>
</feature>
<evidence type="ECO:0000313" key="3">
    <source>
        <dbReference type="Proteomes" id="UP001597032"/>
    </source>
</evidence>
<dbReference type="RefSeq" id="WP_386781336.1">
    <property type="nucleotide sequence ID" value="NZ_JBHTIC010000002.1"/>
</dbReference>
<name>A0ABW2Z1I7_9FLAO</name>
<evidence type="ECO:0000256" key="1">
    <source>
        <dbReference type="SAM" id="MobiDB-lite"/>
    </source>
</evidence>
<proteinExistence type="predicted"/>
<evidence type="ECO:0000313" key="2">
    <source>
        <dbReference type="EMBL" id="MFD0760726.1"/>
    </source>
</evidence>
<protein>
    <recommendedName>
        <fullName evidence="4">DUF4177 domain-containing protein</fullName>
    </recommendedName>
</protein>